<reference evidence="9" key="1">
    <citation type="submission" date="2019-03" db="EMBL/GenBank/DDBJ databases">
        <title>Complete genome of Methylacidiphilum kamchatkense Kam1.</title>
        <authorList>
            <person name="Kruse T."/>
            <person name="Murarilal Ratnadevi C."/>
            <person name="Erikstad H.-A."/>
            <person name="Birkeland N.-K."/>
        </authorList>
    </citation>
    <scope>NUCLEOTIDE SEQUENCE [LARGE SCALE GENOMIC DNA]</scope>
    <source>
        <strain evidence="9">kam1</strain>
    </source>
</reference>
<gene>
    <name evidence="6" type="primary">nusB</name>
    <name evidence="8" type="ORF">kam1_702</name>
</gene>
<dbReference type="KEGG" id="mkc:kam1_702"/>
<dbReference type="GO" id="GO:0005829">
    <property type="term" value="C:cytosol"/>
    <property type="evidence" value="ECO:0007669"/>
    <property type="project" value="TreeGrafter"/>
</dbReference>
<proteinExistence type="inferred from homology"/>
<dbReference type="Gene3D" id="1.10.940.10">
    <property type="entry name" value="NusB-like"/>
    <property type="match status" value="1"/>
</dbReference>
<dbReference type="GO" id="GO:0031564">
    <property type="term" value="P:transcription antitermination"/>
    <property type="evidence" value="ECO:0007669"/>
    <property type="project" value="UniProtKB-KW"/>
</dbReference>
<dbReference type="InterPro" id="IPR011605">
    <property type="entry name" value="NusB_fam"/>
</dbReference>
<dbReference type="PANTHER" id="PTHR11078">
    <property type="entry name" value="N UTILIZATION SUBSTANCE PROTEIN B-RELATED"/>
    <property type="match status" value="1"/>
</dbReference>
<dbReference type="Pfam" id="PF01029">
    <property type="entry name" value="NusB"/>
    <property type="match status" value="1"/>
</dbReference>
<accession>A0A516TL28</accession>
<evidence type="ECO:0000313" key="8">
    <source>
        <dbReference type="EMBL" id="QDQ41948.1"/>
    </source>
</evidence>
<keyword evidence="4 6" id="KW-0805">Transcription regulation</keyword>
<dbReference type="GO" id="GO:0003723">
    <property type="term" value="F:RNA binding"/>
    <property type="evidence" value="ECO:0007669"/>
    <property type="project" value="UniProtKB-UniRule"/>
</dbReference>
<keyword evidence="2 6" id="KW-0889">Transcription antitermination</keyword>
<comment type="similarity">
    <text evidence="1 6">Belongs to the NusB family.</text>
</comment>
<dbReference type="RefSeq" id="WP_079254237.1">
    <property type="nucleotide sequence ID" value="NZ_CP037899.1"/>
</dbReference>
<evidence type="ECO:0000256" key="3">
    <source>
        <dbReference type="ARBA" id="ARBA00022884"/>
    </source>
</evidence>
<feature type="domain" description="NusB/RsmB/TIM44" evidence="7">
    <location>
        <begin position="10"/>
        <end position="135"/>
    </location>
</feature>
<sequence>MILQMTSRRKIRELIIQFLYQWEMNKESPFEQILSLFWDVAEIKEEDKKVVEEWIRDIIKRKKTIEEKINSYIKNWSLDRLAIVDKCILMLGIYEILYRKDIPPAVTINESVEIAKKYSTEASGKFVNGVLDAIRKESGRQAWVTSS</sequence>
<evidence type="ECO:0000256" key="6">
    <source>
        <dbReference type="HAMAP-Rule" id="MF_00073"/>
    </source>
</evidence>
<keyword evidence="5 6" id="KW-0804">Transcription</keyword>
<keyword evidence="3 6" id="KW-0694">RNA-binding</keyword>
<evidence type="ECO:0000256" key="2">
    <source>
        <dbReference type="ARBA" id="ARBA00022814"/>
    </source>
</evidence>
<evidence type="ECO:0000256" key="5">
    <source>
        <dbReference type="ARBA" id="ARBA00023163"/>
    </source>
</evidence>
<evidence type="ECO:0000256" key="4">
    <source>
        <dbReference type="ARBA" id="ARBA00023015"/>
    </source>
</evidence>
<dbReference type="Proteomes" id="UP000315925">
    <property type="component" value="Chromosome"/>
</dbReference>
<comment type="function">
    <text evidence="6">Involved in transcription antitermination. Required for transcription of ribosomal RNA (rRNA) genes. Binds specifically to the boxA antiterminator sequence of the ribosomal RNA (rrn) operons.</text>
</comment>
<dbReference type="STRING" id="1202785.A946_04265"/>
<dbReference type="GO" id="GO:0006353">
    <property type="term" value="P:DNA-templated transcription termination"/>
    <property type="evidence" value="ECO:0007669"/>
    <property type="project" value="UniProtKB-UniRule"/>
</dbReference>
<dbReference type="HAMAP" id="MF_00073">
    <property type="entry name" value="NusB"/>
    <property type="match status" value="1"/>
</dbReference>
<protein>
    <recommendedName>
        <fullName evidence="6">Transcription antitermination protein NusB</fullName>
    </recommendedName>
    <alternativeName>
        <fullName evidence="6">Antitermination factor NusB</fullName>
    </alternativeName>
</protein>
<dbReference type="SUPFAM" id="SSF48013">
    <property type="entry name" value="NusB-like"/>
    <property type="match status" value="1"/>
</dbReference>
<dbReference type="PANTHER" id="PTHR11078:SF3">
    <property type="entry name" value="ANTITERMINATION NUSB DOMAIN-CONTAINING PROTEIN"/>
    <property type="match status" value="1"/>
</dbReference>
<dbReference type="AlphaFoldDB" id="A0A516TL28"/>
<evidence type="ECO:0000256" key="1">
    <source>
        <dbReference type="ARBA" id="ARBA00005952"/>
    </source>
</evidence>
<dbReference type="InterPro" id="IPR006027">
    <property type="entry name" value="NusB_RsmB_TIM44"/>
</dbReference>
<dbReference type="NCBIfam" id="TIGR01951">
    <property type="entry name" value="nusB"/>
    <property type="match status" value="1"/>
</dbReference>
<evidence type="ECO:0000313" key="9">
    <source>
        <dbReference type="Proteomes" id="UP000315925"/>
    </source>
</evidence>
<dbReference type="OrthoDB" id="9811381at2"/>
<organism evidence="8 9">
    <name type="scientific">Methylacidiphilum kamchatkense Kam1</name>
    <dbReference type="NCBI Taxonomy" id="1202785"/>
    <lineage>
        <taxon>Bacteria</taxon>
        <taxon>Pseudomonadati</taxon>
        <taxon>Verrucomicrobiota</taxon>
        <taxon>Methylacidiphilae</taxon>
        <taxon>Methylacidiphilales</taxon>
        <taxon>Methylacidiphilaceae</taxon>
        <taxon>Methylacidiphilum (ex Ratnadevi et al. 2023)</taxon>
    </lineage>
</organism>
<dbReference type="EMBL" id="CP037899">
    <property type="protein sequence ID" value="QDQ41948.1"/>
    <property type="molecule type" value="Genomic_DNA"/>
</dbReference>
<dbReference type="InterPro" id="IPR035926">
    <property type="entry name" value="NusB-like_sf"/>
</dbReference>
<name>A0A516TL28_9BACT</name>
<evidence type="ECO:0000259" key="7">
    <source>
        <dbReference type="Pfam" id="PF01029"/>
    </source>
</evidence>